<dbReference type="EMBL" id="CAJOBZ010000003">
    <property type="protein sequence ID" value="CAF4774635.1"/>
    <property type="molecule type" value="Genomic_DNA"/>
</dbReference>
<comment type="caution">
    <text evidence="1">The sequence shown here is derived from an EMBL/GenBank/DDBJ whole genome shotgun (WGS) entry which is preliminary data.</text>
</comment>
<proteinExistence type="predicted"/>
<reference evidence="1" key="1">
    <citation type="submission" date="2021-02" db="EMBL/GenBank/DDBJ databases">
        <authorList>
            <person name="Steward A R."/>
        </authorList>
    </citation>
    <scope>NUCLEOTIDE SEQUENCE</scope>
</reference>
<keyword evidence="2" id="KW-1185">Reference proteome</keyword>
<gene>
    <name evidence="1" type="ORF">PMACD_LOCUS2019</name>
</gene>
<organism evidence="1 2">
    <name type="scientific">Pieris macdunnoughi</name>
    <dbReference type="NCBI Taxonomy" id="345717"/>
    <lineage>
        <taxon>Eukaryota</taxon>
        <taxon>Metazoa</taxon>
        <taxon>Ecdysozoa</taxon>
        <taxon>Arthropoda</taxon>
        <taxon>Hexapoda</taxon>
        <taxon>Insecta</taxon>
        <taxon>Pterygota</taxon>
        <taxon>Neoptera</taxon>
        <taxon>Endopterygota</taxon>
        <taxon>Lepidoptera</taxon>
        <taxon>Glossata</taxon>
        <taxon>Ditrysia</taxon>
        <taxon>Papilionoidea</taxon>
        <taxon>Pieridae</taxon>
        <taxon>Pierinae</taxon>
        <taxon>Pieris</taxon>
    </lineage>
</organism>
<dbReference type="OrthoDB" id="412793at2759"/>
<dbReference type="Proteomes" id="UP000663880">
    <property type="component" value="Unassembled WGS sequence"/>
</dbReference>
<dbReference type="AlphaFoldDB" id="A0A821MXW4"/>
<protein>
    <submittedName>
        <fullName evidence="1">Uncharacterized protein</fullName>
    </submittedName>
</protein>
<sequence>MYLSYKNTFRYNIVKVWLDLRNRFNGLLAYDDSIDKEWKRIKVVYIETSSIVLDHTKHSHENWMSQSTWQLISDRRELHLKLLGTNDELLKADIRQQCQQIRKKIYRSSRNDRKLWVLLTTLNLLLTPAT</sequence>
<evidence type="ECO:0000313" key="2">
    <source>
        <dbReference type="Proteomes" id="UP000663880"/>
    </source>
</evidence>
<name>A0A821MXW4_9NEOP</name>
<accession>A0A821MXW4</accession>
<evidence type="ECO:0000313" key="1">
    <source>
        <dbReference type="EMBL" id="CAF4774635.1"/>
    </source>
</evidence>